<dbReference type="GO" id="GO:0008574">
    <property type="term" value="F:plus-end-directed microtubule motor activity"/>
    <property type="evidence" value="ECO:0007669"/>
    <property type="project" value="TreeGrafter"/>
</dbReference>
<dbReference type="SUPFAM" id="SSF52540">
    <property type="entry name" value="P-loop containing nucleoside triphosphate hydrolases"/>
    <property type="match status" value="1"/>
</dbReference>
<keyword evidence="3 11" id="KW-0493">Microtubule</keyword>
<sequence>MLPTIGSGNSDAGIGIQVIARLRPMSAKELKSDTLPVVSASTERNEVTIIKHANRKTFLFDRVFTGFSTQVDVFDQAIAPICKDVLRGIDSTIFAYGQTGTGKTHTMEGDLASEEGRGIIPRVASHILEHFQQDASYVKFGVSASYLEIYNEELTDLLAQDTAPDKKLQVCEETGKNGTKLISVPGLTQKPVENVAAMLDVMHQAQERRHVGETKMNKFSSRSHCMFTLLVSSERALRDGTVLKAAAKLHLVDLAGSECAKSAAGDVAAVSNAAAKAAKARESERANINKSLLTLGRIITILKECQTNGQPVPRLPFRDSKLTRLLANALGGNSKTCIIATLSPSKLAVEESMSTLKYAEAAVGIINKPMQSASLGVRLSKGLLGAQGEGDAEAKGTSQDWAEMECRLTYAHQQ</sequence>
<evidence type="ECO:0000313" key="13">
    <source>
        <dbReference type="EMBL" id="KAK3237072.1"/>
    </source>
</evidence>
<dbReference type="PRINTS" id="PR00380">
    <property type="entry name" value="KINESINHEAVY"/>
</dbReference>
<dbReference type="PROSITE" id="PS00411">
    <property type="entry name" value="KINESIN_MOTOR_1"/>
    <property type="match status" value="1"/>
</dbReference>
<dbReference type="InterPro" id="IPR019821">
    <property type="entry name" value="Kinesin_motor_CS"/>
</dbReference>
<dbReference type="GO" id="GO:0005876">
    <property type="term" value="C:spindle microtubule"/>
    <property type="evidence" value="ECO:0007669"/>
    <property type="project" value="TreeGrafter"/>
</dbReference>
<name>A0AAE0BK15_9CHLO</name>
<dbReference type="EMBL" id="LGRX02034709">
    <property type="protein sequence ID" value="KAK3237072.1"/>
    <property type="molecule type" value="Genomic_DNA"/>
</dbReference>
<dbReference type="InterPro" id="IPR036961">
    <property type="entry name" value="Kinesin_motor_dom_sf"/>
</dbReference>
<comment type="subcellular location">
    <subcellularLocation>
        <location evidence="1">Cytoplasm</location>
        <location evidence="1">Cytoskeleton</location>
        <location evidence="1">Spindle</location>
    </subcellularLocation>
</comment>
<dbReference type="GO" id="GO:0090307">
    <property type="term" value="P:mitotic spindle assembly"/>
    <property type="evidence" value="ECO:0007669"/>
    <property type="project" value="TreeGrafter"/>
</dbReference>
<dbReference type="GO" id="GO:0007018">
    <property type="term" value="P:microtubule-based movement"/>
    <property type="evidence" value="ECO:0007669"/>
    <property type="project" value="InterPro"/>
</dbReference>
<evidence type="ECO:0000256" key="8">
    <source>
        <dbReference type="ARBA" id="ARBA00034704"/>
    </source>
</evidence>
<dbReference type="Proteomes" id="UP001190700">
    <property type="component" value="Unassembled WGS sequence"/>
</dbReference>
<evidence type="ECO:0000259" key="12">
    <source>
        <dbReference type="PROSITE" id="PS50067"/>
    </source>
</evidence>
<keyword evidence="6 10" id="KW-0505">Motor protein</keyword>
<gene>
    <name evidence="13" type="ORF">CYMTET_52825</name>
</gene>
<evidence type="ECO:0000256" key="4">
    <source>
        <dbReference type="ARBA" id="ARBA00022741"/>
    </source>
</evidence>
<dbReference type="PROSITE" id="PS50067">
    <property type="entry name" value="KINESIN_MOTOR_2"/>
    <property type="match status" value="1"/>
</dbReference>
<accession>A0AAE0BK15</accession>
<keyword evidence="7" id="KW-0206">Cytoskeleton</keyword>
<comment type="function">
    <text evidence="9">Responsible for microtubule translocation. May be important for the organization of phragmoplast-specific arrays of microtubules. Plays an essential role in stabilizing the mitotic spindle. Required during mitotic cytokinesis.</text>
</comment>
<dbReference type="Pfam" id="PF00225">
    <property type="entry name" value="Kinesin"/>
    <property type="match status" value="1"/>
</dbReference>
<keyword evidence="2" id="KW-0963">Cytoplasm</keyword>
<organism evidence="13 14">
    <name type="scientific">Cymbomonas tetramitiformis</name>
    <dbReference type="NCBI Taxonomy" id="36881"/>
    <lineage>
        <taxon>Eukaryota</taxon>
        <taxon>Viridiplantae</taxon>
        <taxon>Chlorophyta</taxon>
        <taxon>Pyramimonadophyceae</taxon>
        <taxon>Pyramimonadales</taxon>
        <taxon>Pyramimonadaceae</taxon>
        <taxon>Cymbomonas</taxon>
    </lineage>
</organism>
<feature type="non-terminal residue" evidence="13">
    <location>
        <position position="414"/>
    </location>
</feature>
<evidence type="ECO:0000256" key="6">
    <source>
        <dbReference type="ARBA" id="ARBA00023175"/>
    </source>
</evidence>
<evidence type="ECO:0000313" key="14">
    <source>
        <dbReference type="Proteomes" id="UP001190700"/>
    </source>
</evidence>
<evidence type="ECO:0000256" key="7">
    <source>
        <dbReference type="ARBA" id="ARBA00023212"/>
    </source>
</evidence>
<evidence type="ECO:0000256" key="2">
    <source>
        <dbReference type="ARBA" id="ARBA00022490"/>
    </source>
</evidence>
<dbReference type="PANTHER" id="PTHR47970:SF12">
    <property type="entry name" value="KINESIN FAMILY MEMBER 11"/>
    <property type="match status" value="1"/>
</dbReference>
<dbReference type="Gene3D" id="3.40.850.10">
    <property type="entry name" value="Kinesin motor domain"/>
    <property type="match status" value="1"/>
</dbReference>
<dbReference type="GO" id="GO:0005524">
    <property type="term" value="F:ATP binding"/>
    <property type="evidence" value="ECO:0007669"/>
    <property type="project" value="UniProtKB-UniRule"/>
</dbReference>
<dbReference type="AlphaFoldDB" id="A0AAE0BK15"/>
<evidence type="ECO:0000256" key="1">
    <source>
        <dbReference type="ARBA" id="ARBA00004186"/>
    </source>
</evidence>
<proteinExistence type="inferred from homology"/>
<dbReference type="GO" id="GO:0008017">
    <property type="term" value="F:microtubule binding"/>
    <property type="evidence" value="ECO:0007669"/>
    <property type="project" value="InterPro"/>
</dbReference>
<dbReference type="InterPro" id="IPR027417">
    <property type="entry name" value="P-loop_NTPase"/>
</dbReference>
<evidence type="ECO:0000256" key="11">
    <source>
        <dbReference type="RuleBase" id="RU000394"/>
    </source>
</evidence>
<dbReference type="FunFam" id="3.40.850.10:FF:000019">
    <property type="entry name" value="Kinesin-like protein KIN-5D"/>
    <property type="match status" value="1"/>
</dbReference>
<feature type="domain" description="Kinesin motor" evidence="12">
    <location>
        <begin position="15"/>
        <end position="365"/>
    </location>
</feature>
<keyword evidence="5 10" id="KW-0067">ATP-binding</keyword>
<keyword evidence="14" id="KW-1185">Reference proteome</keyword>
<comment type="similarity">
    <text evidence="8">Belongs to the TRAFAC class myosin-kinesin ATPase superfamily. Kinesin family. KIN-5/BimC subfamily.</text>
</comment>
<dbReference type="InterPro" id="IPR001752">
    <property type="entry name" value="Kinesin_motor_dom"/>
</dbReference>
<dbReference type="SMART" id="SM00129">
    <property type="entry name" value="KISc"/>
    <property type="match status" value="1"/>
</dbReference>
<evidence type="ECO:0000256" key="5">
    <source>
        <dbReference type="ARBA" id="ARBA00022840"/>
    </source>
</evidence>
<evidence type="ECO:0000256" key="9">
    <source>
        <dbReference type="ARBA" id="ARBA00046159"/>
    </source>
</evidence>
<keyword evidence="4 10" id="KW-0547">Nucleotide-binding</keyword>
<evidence type="ECO:0000256" key="10">
    <source>
        <dbReference type="PROSITE-ProRule" id="PRU00283"/>
    </source>
</evidence>
<dbReference type="GO" id="GO:0072686">
    <property type="term" value="C:mitotic spindle"/>
    <property type="evidence" value="ECO:0007669"/>
    <property type="project" value="TreeGrafter"/>
</dbReference>
<feature type="binding site" evidence="10">
    <location>
        <begin position="97"/>
        <end position="104"/>
    </location>
    <ligand>
        <name>ATP</name>
        <dbReference type="ChEBI" id="CHEBI:30616"/>
    </ligand>
</feature>
<reference evidence="13 14" key="1">
    <citation type="journal article" date="2015" name="Genome Biol. Evol.">
        <title>Comparative Genomics of a Bacterivorous Green Alga Reveals Evolutionary Causalities and Consequences of Phago-Mixotrophic Mode of Nutrition.</title>
        <authorList>
            <person name="Burns J.A."/>
            <person name="Paasch A."/>
            <person name="Narechania A."/>
            <person name="Kim E."/>
        </authorList>
    </citation>
    <scope>NUCLEOTIDE SEQUENCE [LARGE SCALE GENOMIC DNA]</scope>
    <source>
        <strain evidence="13 14">PLY_AMNH</strain>
    </source>
</reference>
<evidence type="ECO:0000256" key="3">
    <source>
        <dbReference type="ARBA" id="ARBA00022701"/>
    </source>
</evidence>
<dbReference type="PANTHER" id="PTHR47970">
    <property type="entry name" value="KINESIN-LIKE PROTEIN KIF11"/>
    <property type="match status" value="1"/>
</dbReference>
<dbReference type="InterPro" id="IPR047149">
    <property type="entry name" value="KIF11-like"/>
</dbReference>
<protein>
    <recommendedName>
        <fullName evidence="11">Kinesin-like protein</fullName>
    </recommendedName>
</protein>
<dbReference type="GO" id="GO:0051231">
    <property type="term" value="P:spindle elongation"/>
    <property type="evidence" value="ECO:0007669"/>
    <property type="project" value="TreeGrafter"/>
</dbReference>
<comment type="caution">
    <text evidence="13">The sequence shown here is derived from an EMBL/GenBank/DDBJ whole genome shotgun (WGS) entry which is preliminary data.</text>
</comment>